<evidence type="ECO:0000256" key="2">
    <source>
        <dbReference type="ARBA" id="ARBA00023002"/>
    </source>
</evidence>
<accession>A0A542DBM2</accession>
<organism evidence="4 5">
    <name type="scientific">Amycolatopsis cihanbeyliensis</name>
    <dbReference type="NCBI Taxonomy" id="1128664"/>
    <lineage>
        <taxon>Bacteria</taxon>
        <taxon>Bacillati</taxon>
        <taxon>Actinomycetota</taxon>
        <taxon>Actinomycetes</taxon>
        <taxon>Pseudonocardiales</taxon>
        <taxon>Pseudonocardiaceae</taxon>
        <taxon>Amycolatopsis</taxon>
    </lineage>
</organism>
<keyword evidence="2" id="KW-0560">Oxidoreductase</keyword>
<dbReference type="PANTHER" id="PTHR30466:SF11">
    <property type="entry name" value="FLAVIN-DEPENDENT MONOOXYGENASE, REDUCTASE SUBUNIT HSAB"/>
    <property type="match status" value="1"/>
</dbReference>
<keyword evidence="5" id="KW-1185">Reference proteome</keyword>
<evidence type="ECO:0000313" key="4">
    <source>
        <dbReference type="EMBL" id="TQJ00455.1"/>
    </source>
</evidence>
<dbReference type="InterPro" id="IPR050268">
    <property type="entry name" value="NADH-dep_flavin_reductase"/>
</dbReference>
<protein>
    <submittedName>
        <fullName evidence="4">Flavin reductase (DIM6/NTAB) family NADH-FMN oxidoreductase RutF</fullName>
    </submittedName>
</protein>
<dbReference type="PANTHER" id="PTHR30466">
    <property type="entry name" value="FLAVIN REDUCTASE"/>
    <property type="match status" value="1"/>
</dbReference>
<evidence type="ECO:0000256" key="1">
    <source>
        <dbReference type="ARBA" id="ARBA00008898"/>
    </source>
</evidence>
<feature type="domain" description="Flavin reductase like" evidence="3">
    <location>
        <begin position="25"/>
        <end position="170"/>
    </location>
</feature>
<proteinExistence type="inferred from homology"/>
<name>A0A542DBM2_AMYCI</name>
<dbReference type="InterPro" id="IPR012349">
    <property type="entry name" value="Split_barrel_FMN-bd"/>
</dbReference>
<comment type="caution">
    <text evidence="4">The sequence shown here is derived from an EMBL/GenBank/DDBJ whole genome shotgun (WGS) entry which is preliminary data.</text>
</comment>
<dbReference type="RefSeq" id="WP_170220648.1">
    <property type="nucleotide sequence ID" value="NZ_VFML01000001.1"/>
</dbReference>
<dbReference type="Gene3D" id="2.30.110.10">
    <property type="entry name" value="Electron Transport, Fmn-binding Protein, Chain A"/>
    <property type="match status" value="1"/>
</dbReference>
<dbReference type="GO" id="GO:0042602">
    <property type="term" value="F:riboflavin reductase (NADPH) activity"/>
    <property type="evidence" value="ECO:0007669"/>
    <property type="project" value="TreeGrafter"/>
</dbReference>
<reference evidence="4 5" key="1">
    <citation type="submission" date="2019-06" db="EMBL/GenBank/DDBJ databases">
        <title>Sequencing the genomes of 1000 actinobacteria strains.</title>
        <authorList>
            <person name="Klenk H.-P."/>
        </authorList>
    </citation>
    <scope>NUCLEOTIDE SEQUENCE [LARGE SCALE GENOMIC DNA]</scope>
    <source>
        <strain evidence="4 5">DSM 45679</strain>
    </source>
</reference>
<comment type="similarity">
    <text evidence="1">Belongs to the non-flavoprotein flavin reductase family.</text>
</comment>
<gene>
    <name evidence="4" type="ORF">FB471_0079</name>
</gene>
<dbReference type="Pfam" id="PF01613">
    <property type="entry name" value="Flavin_Reduct"/>
    <property type="match status" value="1"/>
</dbReference>
<dbReference type="Proteomes" id="UP000320876">
    <property type="component" value="Unassembled WGS sequence"/>
</dbReference>
<evidence type="ECO:0000313" key="5">
    <source>
        <dbReference type="Proteomes" id="UP000320876"/>
    </source>
</evidence>
<dbReference type="SUPFAM" id="SSF50475">
    <property type="entry name" value="FMN-binding split barrel"/>
    <property type="match status" value="1"/>
</dbReference>
<sequence length="177" mass="19530">MPGSTGFLANVERRHIDEADFRQLMSYFPSGVAVVTTLDPDGNPRGLTCTSLCSVSTTPPTMLVCLHRQSSSFAAVRARGAFAVNLLNDQGAPIARTFAKQGADRFAGIPWQHTTGLRMPWLTQHAHSMLECTVDRYIDAADHMVVFGRVRQLEHTGQPPLLYGQRRFAGWQDTTPC</sequence>
<dbReference type="SMART" id="SM00903">
    <property type="entry name" value="Flavin_Reduct"/>
    <property type="match status" value="1"/>
</dbReference>
<dbReference type="InterPro" id="IPR002563">
    <property type="entry name" value="Flavin_Rdtase-like_dom"/>
</dbReference>
<dbReference type="GO" id="GO:0010181">
    <property type="term" value="F:FMN binding"/>
    <property type="evidence" value="ECO:0007669"/>
    <property type="project" value="InterPro"/>
</dbReference>
<dbReference type="AlphaFoldDB" id="A0A542DBM2"/>
<dbReference type="EMBL" id="VFML01000001">
    <property type="protein sequence ID" value="TQJ00455.1"/>
    <property type="molecule type" value="Genomic_DNA"/>
</dbReference>
<evidence type="ECO:0000259" key="3">
    <source>
        <dbReference type="SMART" id="SM00903"/>
    </source>
</evidence>